<evidence type="ECO:0000256" key="2">
    <source>
        <dbReference type="ARBA" id="ARBA00004651"/>
    </source>
</evidence>
<dbReference type="InterPro" id="IPR000620">
    <property type="entry name" value="EamA_dom"/>
</dbReference>
<evidence type="ECO:0000256" key="9">
    <source>
        <dbReference type="ARBA" id="ARBA00022692"/>
    </source>
</evidence>
<dbReference type="AlphaFoldDB" id="A0A0C1MQM9"/>
<keyword evidence="14 16" id="KW-0472">Membrane</keyword>
<keyword evidence="4" id="KW-0813">Transport</keyword>
<feature type="transmembrane region" description="Helical" evidence="16">
    <location>
        <begin position="142"/>
        <end position="162"/>
    </location>
</feature>
<evidence type="ECO:0000256" key="3">
    <source>
        <dbReference type="ARBA" id="ARBA00019341"/>
    </source>
</evidence>
<dbReference type="EMBL" id="JSWE01000206">
    <property type="protein sequence ID" value="KIE04322.1"/>
    <property type="molecule type" value="Genomic_DNA"/>
</dbReference>
<dbReference type="InterPro" id="IPR000390">
    <property type="entry name" value="Small_drug/metabolite_transptr"/>
</dbReference>
<feature type="transmembrane region" description="Helical" evidence="16">
    <location>
        <begin position="59"/>
        <end position="78"/>
    </location>
</feature>
<feature type="domain" description="EamA" evidence="17">
    <location>
        <begin position="114"/>
        <end position="245"/>
    </location>
</feature>
<proteinExistence type="inferred from homology"/>
<keyword evidence="13" id="KW-0443">Lipid metabolism</keyword>
<dbReference type="Proteomes" id="UP000031258">
    <property type="component" value="Unassembled WGS sequence"/>
</dbReference>
<dbReference type="GO" id="GO:0009245">
    <property type="term" value="P:lipid A biosynthetic process"/>
    <property type="evidence" value="ECO:0007669"/>
    <property type="project" value="UniProtKB-KW"/>
</dbReference>
<evidence type="ECO:0000256" key="14">
    <source>
        <dbReference type="ARBA" id="ARBA00023136"/>
    </source>
</evidence>
<evidence type="ECO:0000256" key="4">
    <source>
        <dbReference type="ARBA" id="ARBA00022448"/>
    </source>
</evidence>
<keyword evidence="10" id="KW-0029">Amino-acid transport</keyword>
<comment type="similarity">
    <text evidence="15">Belongs to the drug/metabolite transporter (DMT) superfamily. Small multidrug resistance (SMR) (TC 2.A.7.1) family.</text>
</comment>
<evidence type="ECO:0000256" key="5">
    <source>
        <dbReference type="ARBA" id="ARBA00022475"/>
    </source>
</evidence>
<dbReference type="InterPro" id="IPR037185">
    <property type="entry name" value="EmrE-like"/>
</dbReference>
<keyword evidence="11" id="KW-0448">Lipopolysaccharide biosynthesis</keyword>
<keyword evidence="6" id="KW-0444">Lipid biosynthesis</keyword>
<dbReference type="GO" id="GO:0005886">
    <property type="term" value="C:plasma membrane"/>
    <property type="evidence" value="ECO:0007669"/>
    <property type="project" value="UniProtKB-SubCell"/>
</dbReference>
<keyword evidence="19" id="KW-1185">Reference proteome</keyword>
<dbReference type="PANTHER" id="PTHR30561:SF1">
    <property type="entry name" value="MULTIDRUG TRANSPORTER EMRE"/>
    <property type="match status" value="1"/>
</dbReference>
<reference evidence="18 19" key="1">
    <citation type="submission" date="2014-11" db="EMBL/GenBank/DDBJ databases">
        <title>A Rickettsiales Symbiont of Amoebae With Ancient Features.</title>
        <authorList>
            <person name="Schulz F."/>
            <person name="Martijn J."/>
            <person name="Wascher F."/>
            <person name="Kostanjsek R."/>
            <person name="Ettema T.J."/>
            <person name="Horn M."/>
        </authorList>
    </citation>
    <scope>NUCLEOTIDE SEQUENCE [LARGE SCALE GENOMIC DNA]</scope>
    <source>
        <strain evidence="18 19">UWC36</strain>
    </source>
</reference>
<comment type="function">
    <text evidence="1">Transports S-adenosylmethionine.</text>
</comment>
<dbReference type="STRING" id="86105.NF27_IN00630"/>
<evidence type="ECO:0000256" key="1">
    <source>
        <dbReference type="ARBA" id="ARBA00004028"/>
    </source>
</evidence>
<dbReference type="Pfam" id="PF00892">
    <property type="entry name" value="EamA"/>
    <property type="match status" value="1"/>
</dbReference>
<accession>A0A0C1MQM9</accession>
<keyword evidence="7" id="KW-0997">Cell inner membrane</keyword>
<evidence type="ECO:0000256" key="16">
    <source>
        <dbReference type="SAM" id="Phobius"/>
    </source>
</evidence>
<dbReference type="GO" id="GO:0022857">
    <property type="term" value="F:transmembrane transporter activity"/>
    <property type="evidence" value="ECO:0007669"/>
    <property type="project" value="InterPro"/>
</dbReference>
<feature type="transmembrane region" description="Helical" evidence="16">
    <location>
        <begin position="113"/>
        <end position="130"/>
    </location>
</feature>
<sequence length="248" mass="27210">MLWLGQLAVGFITLPLTYYLSDFEGITKEFILYIILTGVIHSCYLTLLGWSYKVGEVSIVYPVSRGTGIIGTSLLAITLGIDKISFVGFIGILVLISGILSIAISKSVTRNEVIFSASMVGISISLYSVVDKLAVQFIPSLFYGSIMFISTALILSPFIIIKRKPQLLNTLKRYKLPSFIINVSMFSTYSIILFAFRNSPASYVVALREVSIIIATLLGTFFLKEEITKNKVCGISLIMLGAAVIKFA</sequence>
<keyword evidence="9 16" id="KW-0812">Transmembrane</keyword>
<feature type="transmembrane region" description="Helical" evidence="16">
    <location>
        <begin position="84"/>
        <end position="104"/>
    </location>
</feature>
<dbReference type="Gene3D" id="1.10.3730.20">
    <property type="match status" value="2"/>
</dbReference>
<keyword evidence="8" id="KW-0441">Lipid A biosynthesis</keyword>
<evidence type="ECO:0000256" key="7">
    <source>
        <dbReference type="ARBA" id="ARBA00022519"/>
    </source>
</evidence>
<dbReference type="PANTHER" id="PTHR30561">
    <property type="entry name" value="SMR FAMILY PROTON-DEPENDENT DRUG EFFLUX TRANSPORTER SUGE"/>
    <property type="match status" value="1"/>
</dbReference>
<keyword evidence="12 16" id="KW-1133">Transmembrane helix</keyword>
<evidence type="ECO:0000256" key="10">
    <source>
        <dbReference type="ARBA" id="ARBA00022970"/>
    </source>
</evidence>
<evidence type="ECO:0000313" key="19">
    <source>
        <dbReference type="Proteomes" id="UP000031258"/>
    </source>
</evidence>
<feature type="transmembrane region" description="Helical" evidence="16">
    <location>
        <begin position="202"/>
        <end position="223"/>
    </location>
</feature>
<evidence type="ECO:0000256" key="11">
    <source>
        <dbReference type="ARBA" id="ARBA00022985"/>
    </source>
</evidence>
<evidence type="ECO:0000256" key="13">
    <source>
        <dbReference type="ARBA" id="ARBA00023098"/>
    </source>
</evidence>
<comment type="caution">
    <text evidence="18">The sequence shown here is derived from an EMBL/GenBank/DDBJ whole genome shotgun (WGS) entry which is preliminary data.</text>
</comment>
<evidence type="ECO:0000313" key="18">
    <source>
        <dbReference type="EMBL" id="KIE04322.1"/>
    </source>
</evidence>
<evidence type="ECO:0000256" key="6">
    <source>
        <dbReference type="ARBA" id="ARBA00022516"/>
    </source>
</evidence>
<comment type="subcellular location">
    <subcellularLocation>
        <location evidence="2">Cell membrane</location>
        <topology evidence="2">Multi-pass membrane protein</topology>
    </subcellularLocation>
</comment>
<gene>
    <name evidence="18" type="ORF">NF27_IN00630</name>
</gene>
<feature type="transmembrane region" description="Helical" evidence="16">
    <location>
        <begin position="30"/>
        <end position="52"/>
    </location>
</feature>
<evidence type="ECO:0000256" key="8">
    <source>
        <dbReference type="ARBA" id="ARBA00022556"/>
    </source>
</evidence>
<keyword evidence="5" id="KW-1003">Cell membrane</keyword>
<feature type="transmembrane region" description="Helical" evidence="16">
    <location>
        <begin position="174"/>
        <end position="196"/>
    </location>
</feature>
<name>A0A0C1MQM9_9RICK</name>
<evidence type="ECO:0000256" key="12">
    <source>
        <dbReference type="ARBA" id="ARBA00022989"/>
    </source>
</evidence>
<evidence type="ECO:0000259" key="17">
    <source>
        <dbReference type="Pfam" id="PF00892"/>
    </source>
</evidence>
<organism evidence="18 19">
    <name type="scientific">Candidatus Jidaibacter acanthamoebae</name>
    <dbReference type="NCBI Taxonomy" id="86105"/>
    <lineage>
        <taxon>Bacteria</taxon>
        <taxon>Pseudomonadati</taxon>
        <taxon>Pseudomonadota</taxon>
        <taxon>Alphaproteobacteria</taxon>
        <taxon>Rickettsiales</taxon>
        <taxon>Candidatus Midichloriaceae</taxon>
        <taxon>Candidatus Jidaibacter</taxon>
    </lineage>
</organism>
<evidence type="ECO:0000256" key="15">
    <source>
        <dbReference type="ARBA" id="ARBA00038032"/>
    </source>
</evidence>
<dbReference type="GO" id="GO:0009103">
    <property type="term" value="P:lipopolysaccharide biosynthetic process"/>
    <property type="evidence" value="ECO:0007669"/>
    <property type="project" value="UniProtKB-KW"/>
</dbReference>
<protein>
    <recommendedName>
        <fullName evidence="3">S-adenosylmethionine uptake transporter</fullName>
    </recommendedName>
</protein>
<dbReference type="SUPFAM" id="SSF103481">
    <property type="entry name" value="Multidrug resistance efflux transporter EmrE"/>
    <property type="match status" value="2"/>
</dbReference>